<dbReference type="InterPro" id="IPR051681">
    <property type="entry name" value="Ser/Thr_Kinases-Pseudokinases"/>
</dbReference>
<dbReference type="GO" id="GO:0004674">
    <property type="term" value="F:protein serine/threonine kinase activity"/>
    <property type="evidence" value="ECO:0007669"/>
    <property type="project" value="TreeGrafter"/>
</dbReference>
<dbReference type="PROSITE" id="PS50011">
    <property type="entry name" value="PROTEIN_KINASE_DOM"/>
    <property type="match status" value="1"/>
</dbReference>
<feature type="signal peptide" evidence="2">
    <location>
        <begin position="1"/>
        <end position="26"/>
    </location>
</feature>
<dbReference type="InterPro" id="IPR000719">
    <property type="entry name" value="Prot_kinase_dom"/>
</dbReference>
<dbReference type="AlphaFoldDB" id="A0A0F7UTN6"/>
<feature type="region of interest" description="Disordered" evidence="1">
    <location>
        <begin position="34"/>
        <end position="269"/>
    </location>
</feature>
<sequence>MRTSVALFFAALGSISLPCTLHVSLAAPMQGTLGPDVPENIGEPPVLPSSSSDVPLRGAEGGSTQEGAVEGPLPQEWRQPPPKPPRRRLVESMPSHSSSSIRRGGDSNVLLPEAEGGSTQEGAVEGPLPQEWRQPPPKPPRRHLVESMRSNSSSSIGRGGDSNVLLPEAEGGSTQKGAVEGPLPQEWRQPPPKPPRRHLVESMRSNSSSSIGRGGESIVTGPENVANDEGGSPSDDLKIVQPEDVPPGGPGPKAPGVGTRMRNWATRSPRQQAQRARDMFGRMGRFVGGARRAVGRGWRRFTTGMAGVTDRVRGRLALRSSFEFRNEEAVGQSELASLASSMTVTAPEGEALEVAREAGLRSGASINLVSATTGEQVTVSLRAPLGIGEYTAVFSGFISGIDSELAVKAFLGKTTESMSVAETEASILKIVSLKDPVDAMSRLRLLAPIETLVYRRDSDSADQSEGRPVVLVPKASSSLVDVINFLRSGDASAFDDRAKKIVRLGATVQLIQLLAALHTRKVVHGKLEPKSVLLFSHGLLYLSDLGRARRQGERFTTSRPSRYGAPEVLEHPETPYTYSRDAYSLGIILFELWCGRLPFDLGTPGVDSSEKLENSHPVILYQTVRNLDQRLSFDVCPSDMPESVKTLIRKFLTRRRWTRLVPQAALRDANFRRTMQLLQETVQGNGETQV</sequence>
<feature type="domain" description="Protein kinase" evidence="3">
    <location>
        <begin position="379"/>
        <end position="671"/>
    </location>
</feature>
<gene>
    <name evidence="4" type="ORF">BN1205_058750</name>
</gene>
<dbReference type="GO" id="GO:0005524">
    <property type="term" value="F:ATP binding"/>
    <property type="evidence" value="ECO:0007669"/>
    <property type="project" value="InterPro"/>
</dbReference>
<evidence type="ECO:0000256" key="2">
    <source>
        <dbReference type="SAM" id="SignalP"/>
    </source>
</evidence>
<feature type="chain" id="PRO_5002523612" evidence="2">
    <location>
        <begin position="27"/>
        <end position="690"/>
    </location>
</feature>
<dbReference type="InterPro" id="IPR027916">
    <property type="entry name" value="Kinase-like_dom_ROP"/>
</dbReference>
<organism evidence="4">
    <name type="scientific">Toxoplasma gondii (strain ATCC 50861 / VEG)</name>
    <dbReference type="NCBI Taxonomy" id="432359"/>
    <lineage>
        <taxon>Eukaryota</taxon>
        <taxon>Sar</taxon>
        <taxon>Alveolata</taxon>
        <taxon>Apicomplexa</taxon>
        <taxon>Conoidasida</taxon>
        <taxon>Coccidia</taxon>
        <taxon>Eucoccidiorida</taxon>
        <taxon>Eimeriorina</taxon>
        <taxon>Sarcocystidae</taxon>
        <taxon>Toxoplasma</taxon>
    </lineage>
</organism>
<dbReference type="Gene3D" id="3.30.200.20">
    <property type="entry name" value="Phosphorylase Kinase, domain 1"/>
    <property type="match status" value="1"/>
</dbReference>
<keyword evidence="2" id="KW-0732">Signal</keyword>
<dbReference type="Gene3D" id="1.10.510.10">
    <property type="entry name" value="Transferase(Phosphotransferase) domain 1"/>
    <property type="match status" value="1"/>
</dbReference>
<evidence type="ECO:0000256" key="1">
    <source>
        <dbReference type="SAM" id="MobiDB-lite"/>
    </source>
</evidence>
<keyword evidence="4" id="KW-0808">Transferase</keyword>
<accession>A0A0F7UTN6</accession>
<feature type="compositionally biased region" description="Low complexity" evidence="1">
    <location>
        <begin position="202"/>
        <end position="211"/>
    </location>
</feature>
<dbReference type="Pfam" id="PF14531">
    <property type="entry name" value="Kinase-like"/>
    <property type="match status" value="1"/>
</dbReference>
<dbReference type="InterPro" id="IPR011009">
    <property type="entry name" value="Kinase-like_dom_sf"/>
</dbReference>
<feature type="compositionally biased region" description="Low complexity" evidence="1">
    <location>
        <begin position="147"/>
        <end position="156"/>
    </location>
</feature>
<evidence type="ECO:0000313" key="4">
    <source>
        <dbReference type="EMBL" id="CEL71801.1"/>
    </source>
</evidence>
<dbReference type="SUPFAM" id="SSF56112">
    <property type="entry name" value="Protein kinase-like (PK-like)"/>
    <property type="match status" value="1"/>
</dbReference>
<dbReference type="PANTHER" id="PTHR44329">
    <property type="entry name" value="SERINE/THREONINE-PROTEIN KINASE TNNI3K-RELATED"/>
    <property type="match status" value="1"/>
</dbReference>
<feature type="compositionally biased region" description="Pro residues" evidence="1">
    <location>
        <begin position="244"/>
        <end position="253"/>
    </location>
</feature>
<evidence type="ECO:0000259" key="3">
    <source>
        <dbReference type="PROSITE" id="PS50011"/>
    </source>
</evidence>
<dbReference type="EMBL" id="LN714490">
    <property type="protein sequence ID" value="CEL71801.1"/>
    <property type="molecule type" value="Genomic_DNA"/>
</dbReference>
<name>A0A0F7UTN6_TOXGV</name>
<keyword evidence="4" id="KW-0418">Kinase</keyword>
<dbReference type="SMART" id="SM00220">
    <property type="entry name" value="S_TKc"/>
    <property type="match status" value="1"/>
</dbReference>
<reference evidence="4" key="1">
    <citation type="journal article" date="2015" name="PLoS ONE">
        <title>Comprehensive Evaluation of Toxoplasma gondii VEG and Neospora caninum LIV Genomes with Tachyzoite Stage Transcriptome and Proteome Defines Novel Transcript Features.</title>
        <authorList>
            <person name="Ramaprasad A."/>
            <person name="Mourier T."/>
            <person name="Naeem R."/>
            <person name="Malas T.B."/>
            <person name="Moussa E."/>
            <person name="Panigrahi A."/>
            <person name="Vermont S.J."/>
            <person name="Otto T.D."/>
            <person name="Wastling J."/>
            <person name="Pain A."/>
        </authorList>
    </citation>
    <scope>NUCLEOTIDE SEQUENCE</scope>
    <source>
        <strain evidence="4">VEG</strain>
    </source>
</reference>
<protein>
    <submittedName>
        <fullName evidence="4">cAMP-dependent protein kinase</fullName>
    </submittedName>
</protein>
<proteinExistence type="predicted"/>